<sequence>METSDLEKIRDILLQHSGKSNVISAKKISKSLGFPMEDTQSLCRDKIHETAERFELSVCSCSKGYFITSSDEELKEYEDNIQKRINGMKKNLNIAKQNFKGA</sequence>
<gene>
    <name evidence="1" type="ORF">JCM16774_1646</name>
</gene>
<dbReference type="KEGG" id="lgo:JCM16774_1646"/>
<name>A0A510JBN8_9FUSO</name>
<dbReference type="RefSeq" id="WP_026737927.1">
    <property type="nucleotide sequence ID" value="NZ_AP019822.1"/>
</dbReference>
<dbReference type="AlphaFoldDB" id="A0A510JBN8"/>
<accession>A0A510JBN8</accession>
<evidence type="ECO:0000313" key="2">
    <source>
        <dbReference type="Proteomes" id="UP000321606"/>
    </source>
</evidence>
<dbReference type="EMBL" id="AP019822">
    <property type="protein sequence ID" value="BBM36702.1"/>
    <property type="molecule type" value="Genomic_DNA"/>
</dbReference>
<dbReference type="STRING" id="714315.GCA_000516535_01653"/>
<organism evidence="1 2">
    <name type="scientific">Pseudoleptotrichia goodfellowii</name>
    <dbReference type="NCBI Taxonomy" id="157692"/>
    <lineage>
        <taxon>Bacteria</taxon>
        <taxon>Fusobacteriati</taxon>
        <taxon>Fusobacteriota</taxon>
        <taxon>Fusobacteriia</taxon>
        <taxon>Fusobacteriales</taxon>
        <taxon>Leptotrichiaceae</taxon>
        <taxon>Pseudoleptotrichia</taxon>
    </lineage>
</organism>
<dbReference type="Proteomes" id="UP000321606">
    <property type="component" value="Chromosome"/>
</dbReference>
<evidence type="ECO:0000313" key="1">
    <source>
        <dbReference type="EMBL" id="BBM36702.1"/>
    </source>
</evidence>
<reference evidence="1 2" key="1">
    <citation type="submission" date="2019-07" db="EMBL/GenBank/DDBJ databases">
        <title>Complete Genome Sequence of Leptotrichia goodfellowii Strain JCM 16774.</title>
        <authorList>
            <person name="Watanabe S."/>
            <person name="Cui L."/>
        </authorList>
    </citation>
    <scope>NUCLEOTIDE SEQUENCE [LARGE SCALE GENOMIC DNA]</scope>
    <source>
        <strain evidence="1 2">JCM16774</strain>
    </source>
</reference>
<proteinExistence type="predicted"/>
<protein>
    <submittedName>
        <fullName evidence="1">Uncharacterized protein</fullName>
    </submittedName>
</protein>